<reference evidence="1 2" key="1">
    <citation type="submission" date="2021-10" db="EMBL/GenBank/DDBJ databases">
        <authorList>
            <person name="Koch H."/>
        </authorList>
    </citation>
    <scope>NUCLEOTIDE SEQUENCE [LARGE SCALE GENOMIC DNA]</scope>
    <source>
        <strain evidence="1">6680</strain>
    </source>
</reference>
<accession>A0ABN8AN06</accession>
<evidence type="ECO:0000313" key="1">
    <source>
        <dbReference type="EMBL" id="CAG9931825.1"/>
    </source>
</evidence>
<keyword evidence="2" id="KW-1185">Reference proteome</keyword>
<organism evidence="1 2">
    <name type="scientific">Candidatus Nitrotoga arctica</name>
    <dbReference type="NCBI Taxonomy" id="453162"/>
    <lineage>
        <taxon>Bacteria</taxon>
        <taxon>Pseudomonadati</taxon>
        <taxon>Pseudomonadota</taxon>
        <taxon>Betaproteobacteria</taxon>
        <taxon>Nitrosomonadales</taxon>
        <taxon>Gallionellaceae</taxon>
        <taxon>Candidatus Nitrotoga</taxon>
    </lineage>
</organism>
<gene>
    <name evidence="1" type="ORF">NTG6680_0572</name>
</gene>
<protein>
    <submittedName>
        <fullName evidence="1">Uncharacterized protein</fullName>
    </submittedName>
</protein>
<dbReference type="Proteomes" id="UP000839052">
    <property type="component" value="Chromosome"/>
</dbReference>
<evidence type="ECO:0000313" key="2">
    <source>
        <dbReference type="Proteomes" id="UP000839052"/>
    </source>
</evidence>
<proteinExistence type="predicted"/>
<sequence length="92" mass="10375">MDVSPEVLKFWMISLTGGAGHAAMDVINLPSKTGDGVFPHIRDLPIARRFLREAGVSDTRATFWNKRWKQRRPTRFASLTGRSPGNRQITHS</sequence>
<dbReference type="EMBL" id="OU912926">
    <property type="protein sequence ID" value="CAG9931825.1"/>
    <property type="molecule type" value="Genomic_DNA"/>
</dbReference>
<name>A0ABN8AN06_9PROT</name>